<dbReference type="AlphaFoldDB" id="E3MQH7"/>
<proteinExistence type="predicted"/>
<evidence type="ECO:0000259" key="2">
    <source>
        <dbReference type="Pfam" id="PF07735"/>
    </source>
</evidence>
<dbReference type="HOGENOM" id="CLU_044397_1_1_1"/>
<dbReference type="EMBL" id="DS268466">
    <property type="protein sequence ID" value="EFP06943.1"/>
    <property type="molecule type" value="Genomic_DNA"/>
</dbReference>
<accession>E3MQH7</accession>
<reference evidence="3" key="1">
    <citation type="submission" date="2007-07" db="EMBL/GenBank/DDBJ databases">
        <title>PCAP assembly of the Caenorhabditis remanei genome.</title>
        <authorList>
            <consortium name="The Caenorhabditis remanei Sequencing Consortium"/>
            <person name="Wilson R.K."/>
        </authorList>
    </citation>
    <scope>NUCLEOTIDE SEQUENCE [LARGE SCALE GENOMIC DNA]</scope>
    <source>
        <strain evidence="3">PB4641</strain>
    </source>
</reference>
<feature type="domain" description="Sdz-33 F-box" evidence="2">
    <location>
        <begin position="256"/>
        <end position="309"/>
    </location>
</feature>
<evidence type="ECO:0000313" key="3">
    <source>
        <dbReference type="EMBL" id="EFP06943.1"/>
    </source>
</evidence>
<dbReference type="GeneID" id="9800276"/>
<name>E3MQH7_CAERE</name>
<keyword evidence="4" id="KW-1185">Reference proteome</keyword>
<keyword evidence="1" id="KW-0175">Coiled coil</keyword>
<organism evidence="4">
    <name type="scientific">Caenorhabditis remanei</name>
    <name type="common">Caenorhabditis vulgaris</name>
    <dbReference type="NCBI Taxonomy" id="31234"/>
    <lineage>
        <taxon>Eukaryota</taxon>
        <taxon>Metazoa</taxon>
        <taxon>Ecdysozoa</taxon>
        <taxon>Nematoda</taxon>
        <taxon>Chromadorea</taxon>
        <taxon>Rhabditida</taxon>
        <taxon>Rhabditina</taxon>
        <taxon>Rhabditomorpha</taxon>
        <taxon>Rhabditoidea</taxon>
        <taxon>Rhabditidae</taxon>
        <taxon>Peloderinae</taxon>
        <taxon>Caenorhabditis</taxon>
    </lineage>
</organism>
<evidence type="ECO:0000313" key="4">
    <source>
        <dbReference type="Proteomes" id="UP000008281"/>
    </source>
</evidence>
<protein>
    <recommendedName>
        <fullName evidence="2">Sdz-33 F-box domain-containing protein</fullName>
    </recommendedName>
</protein>
<sequence length="443" mass="52156">MCFSKIGSPIPSYPCTLCELKSLCISVSERIRYVEKPPFPLLKLPNVPLELVTKMMNSNEIIKLSVCSYRLELFLRTHRYRIKGFHVHLSDRLIQFDMNESTEINSTYFENGFFLRRPIKEVVKMEQFCKSQTTEHNNYFNIQSFSPEASFKLYHHISSLFLSHPISCEGRISSVLSTPCVHWIFLNNELKIETIKRYLDNTLSQKCCRFTFRRGQMSKELLTEIMDKVPVTMALNIDLGIPLDFKHSNAFKYPVIQYTEAHWATLDDLKSVRNSRYIELKTTNFDYEDLSQFLKYCVNCDDDMLELLTVGIREGLEYDGERLTDGLVTLQVHGFFEYYTKVKNTKNRQFVIARFFLDSLHRFVLHMTTADQNPVEFALLEMLEKKKGLEQELMEIQETEDISEIGGGHFEERNRRKREIEMEVEKLREEIVQRDTVGYAYEL</sequence>
<dbReference type="CTD" id="9800276"/>
<evidence type="ECO:0000256" key="1">
    <source>
        <dbReference type="SAM" id="Coils"/>
    </source>
</evidence>
<dbReference type="PANTHER" id="PTHR21503">
    <property type="entry name" value="F-BOX-CONTAINING HYPOTHETICAL PROTEIN C.ELEGANS"/>
    <property type="match status" value="1"/>
</dbReference>
<feature type="coiled-coil region" evidence="1">
    <location>
        <begin position="379"/>
        <end position="430"/>
    </location>
</feature>
<dbReference type="Proteomes" id="UP000008281">
    <property type="component" value="Unassembled WGS sequence"/>
</dbReference>
<dbReference type="Pfam" id="PF07735">
    <property type="entry name" value="FBA_2"/>
    <property type="match status" value="1"/>
</dbReference>
<dbReference type="KEGG" id="crq:GCK72_003970"/>
<dbReference type="InterPro" id="IPR012885">
    <property type="entry name" value="F-box_Sdz-33"/>
</dbReference>
<gene>
    <name evidence="3" type="ORF">CRE_10386</name>
</gene>
<dbReference type="RefSeq" id="XP_003101536.2">
    <property type="nucleotide sequence ID" value="XM_003101488.2"/>
</dbReference>
<dbReference type="InParanoid" id="E3MQH7"/>